<sequence length="119" mass="13043">MSPEVGKKTSHRRQGRKRAAGVKEENQSSEAGSGLRLSRDASIFGISGIIDVVGYSTSVEADCERRTLDPSKEYVFEEDSNGSELDEVIFEGFTEDEDDDDDDEGDEDDDDEDAPSSGR</sequence>
<reference evidence="1 2" key="2">
    <citation type="journal article" date="2022" name="Mol. Ecol. Resour.">
        <title>The genomes of chicory, endive, great burdock and yacon provide insights into Asteraceae paleo-polyploidization history and plant inulin production.</title>
        <authorList>
            <person name="Fan W."/>
            <person name="Wang S."/>
            <person name="Wang H."/>
            <person name="Wang A."/>
            <person name="Jiang F."/>
            <person name="Liu H."/>
            <person name="Zhao H."/>
            <person name="Xu D."/>
            <person name="Zhang Y."/>
        </authorList>
    </citation>
    <scope>NUCLEOTIDE SEQUENCE [LARGE SCALE GENOMIC DNA]</scope>
    <source>
        <strain evidence="2">cv. Niubang</strain>
    </source>
</reference>
<gene>
    <name evidence="1" type="ORF">L6452_35004</name>
</gene>
<comment type="caution">
    <text evidence="1">The sequence shown here is derived from an EMBL/GenBank/DDBJ whole genome shotgun (WGS) entry which is preliminary data.</text>
</comment>
<dbReference type="EMBL" id="CM042058">
    <property type="protein sequence ID" value="KAI3685746.1"/>
    <property type="molecule type" value="Genomic_DNA"/>
</dbReference>
<keyword evidence="2" id="KW-1185">Reference proteome</keyword>
<dbReference type="Proteomes" id="UP001055879">
    <property type="component" value="Linkage Group LG12"/>
</dbReference>
<protein>
    <submittedName>
        <fullName evidence="1">Uncharacterized protein</fullName>
    </submittedName>
</protein>
<organism evidence="1 2">
    <name type="scientific">Arctium lappa</name>
    <name type="common">Greater burdock</name>
    <name type="synonym">Lappa major</name>
    <dbReference type="NCBI Taxonomy" id="4217"/>
    <lineage>
        <taxon>Eukaryota</taxon>
        <taxon>Viridiplantae</taxon>
        <taxon>Streptophyta</taxon>
        <taxon>Embryophyta</taxon>
        <taxon>Tracheophyta</taxon>
        <taxon>Spermatophyta</taxon>
        <taxon>Magnoliopsida</taxon>
        <taxon>eudicotyledons</taxon>
        <taxon>Gunneridae</taxon>
        <taxon>Pentapetalae</taxon>
        <taxon>asterids</taxon>
        <taxon>campanulids</taxon>
        <taxon>Asterales</taxon>
        <taxon>Asteraceae</taxon>
        <taxon>Carduoideae</taxon>
        <taxon>Cardueae</taxon>
        <taxon>Arctiinae</taxon>
        <taxon>Arctium</taxon>
    </lineage>
</organism>
<name>A0ACB8YJU5_ARCLA</name>
<evidence type="ECO:0000313" key="1">
    <source>
        <dbReference type="EMBL" id="KAI3685746.1"/>
    </source>
</evidence>
<proteinExistence type="predicted"/>
<accession>A0ACB8YJU5</accession>
<reference evidence="2" key="1">
    <citation type="journal article" date="2022" name="Mol. Ecol. Resour.">
        <title>The genomes of chicory, endive, great burdock and yacon provide insights into Asteraceae palaeo-polyploidization history and plant inulin production.</title>
        <authorList>
            <person name="Fan W."/>
            <person name="Wang S."/>
            <person name="Wang H."/>
            <person name="Wang A."/>
            <person name="Jiang F."/>
            <person name="Liu H."/>
            <person name="Zhao H."/>
            <person name="Xu D."/>
            <person name="Zhang Y."/>
        </authorList>
    </citation>
    <scope>NUCLEOTIDE SEQUENCE [LARGE SCALE GENOMIC DNA]</scope>
    <source>
        <strain evidence="2">cv. Niubang</strain>
    </source>
</reference>
<evidence type="ECO:0000313" key="2">
    <source>
        <dbReference type="Proteomes" id="UP001055879"/>
    </source>
</evidence>